<evidence type="ECO:0000313" key="3">
    <source>
        <dbReference type="Proteomes" id="UP001324115"/>
    </source>
</evidence>
<sequence>MLLTSCVSNLSPLFLIMDECPRALLGNSHSMPNAQAPQSQYDSIEVNGQFEIVNVPIELEDDGDDEDYNLSDFSESDDDINEDFGMEDDGINRAIGGKQLEGVWNGEEDSDHGDSDESRSVEGSSDDKGNSRPRFLEFNQYTGMKNVQLIRISNLHHM</sequence>
<feature type="compositionally biased region" description="Basic and acidic residues" evidence="1">
    <location>
        <begin position="112"/>
        <end position="130"/>
    </location>
</feature>
<organism evidence="2 3">
    <name type="scientific">Quercus rubra</name>
    <name type="common">Northern red oak</name>
    <name type="synonym">Quercus borealis</name>
    <dbReference type="NCBI Taxonomy" id="3512"/>
    <lineage>
        <taxon>Eukaryota</taxon>
        <taxon>Viridiplantae</taxon>
        <taxon>Streptophyta</taxon>
        <taxon>Embryophyta</taxon>
        <taxon>Tracheophyta</taxon>
        <taxon>Spermatophyta</taxon>
        <taxon>Magnoliopsida</taxon>
        <taxon>eudicotyledons</taxon>
        <taxon>Gunneridae</taxon>
        <taxon>Pentapetalae</taxon>
        <taxon>rosids</taxon>
        <taxon>fabids</taxon>
        <taxon>Fagales</taxon>
        <taxon>Fagaceae</taxon>
        <taxon>Quercus</taxon>
    </lineage>
</organism>
<dbReference type="EMBL" id="JAXUIC010000010">
    <property type="protein sequence ID" value="KAK4569153.1"/>
    <property type="molecule type" value="Genomic_DNA"/>
</dbReference>
<evidence type="ECO:0000256" key="1">
    <source>
        <dbReference type="SAM" id="MobiDB-lite"/>
    </source>
</evidence>
<keyword evidence="3" id="KW-1185">Reference proteome</keyword>
<comment type="caution">
    <text evidence="2">The sequence shown here is derived from an EMBL/GenBank/DDBJ whole genome shotgun (WGS) entry which is preliminary data.</text>
</comment>
<dbReference type="AlphaFoldDB" id="A0AAN7IGI0"/>
<feature type="region of interest" description="Disordered" evidence="1">
    <location>
        <begin position="61"/>
        <end position="137"/>
    </location>
</feature>
<proteinExistence type="predicted"/>
<gene>
    <name evidence="2" type="ORF">RGQ29_004520</name>
</gene>
<dbReference type="Proteomes" id="UP001324115">
    <property type="component" value="Unassembled WGS sequence"/>
</dbReference>
<protein>
    <submittedName>
        <fullName evidence="2">Uncharacterized protein</fullName>
    </submittedName>
</protein>
<evidence type="ECO:0000313" key="2">
    <source>
        <dbReference type="EMBL" id="KAK4569153.1"/>
    </source>
</evidence>
<name>A0AAN7IGI0_QUERU</name>
<reference evidence="2 3" key="1">
    <citation type="journal article" date="2023" name="G3 (Bethesda)">
        <title>A haplotype-resolved chromosome-scale genome for Quercus rubra L. provides insights into the genetics of adaptive traits for red oak species.</title>
        <authorList>
            <person name="Kapoor B."/>
            <person name="Jenkins J."/>
            <person name="Schmutz J."/>
            <person name="Zhebentyayeva T."/>
            <person name="Kuelheim C."/>
            <person name="Coggeshall M."/>
            <person name="Heim C."/>
            <person name="Lasky J.R."/>
            <person name="Leites L."/>
            <person name="Islam-Faridi N."/>
            <person name="Romero-Severson J."/>
            <person name="DeLeo V.L."/>
            <person name="Lucas S.M."/>
            <person name="Lazic D."/>
            <person name="Gailing O."/>
            <person name="Carlson J."/>
            <person name="Staton M."/>
        </authorList>
    </citation>
    <scope>NUCLEOTIDE SEQUENCE [LARGE SCALE GENOMIC DNA]</scope>
    <source>
        <strain evidence="2">Pseudo-F2</strain>
    </source>
</reference>
<feature type="compositionally biased region" description="Acidic residues" evidence="1">
    <location>
        <begin position="61"/>
        <end position="89"/>
    </location>
</feature>
<accession>A0AAN7IGI0</accession>